<dbReference type="InterPro" id="IPR002699">
    <property type="entry name" value="V_ATPase_D"/>
</dbReference>
<name>A0ABV2V3E5_9ACTN</name>
<feature type="coiled-coil region" evidence="4">
    <location>
        <begin position="21"/>
        <end position="55"/>
    </location>
</feature>
<gene>
    <name evidence="6" type="ORF">ABZZ21_28115</name>
</gene>
<feature type="compositionally biased region" description="Basic and acidic residues" evidence="5">
    <location>
        <begin position="207"/>
        <end position="219"/>
    </location>
</feature>
<accession>A0ABV2V3E5</accession>
<evidence type="ECO:0000256" key="2">
    <source>
        <dbReference type="ARBA" id="ARBA00022448"/>
    </source>
</evidence>
<keyword evidence="4" id="KW-0175">Coiled coil</keyword>
<dbReference type="RefSeq" id="WP_355400158.1">
    <property type="nucleotide sequence ID" value="NZ_JBEGHN010000001.1"/>
</dbReference>
<proteinExistence type="inferred from homology"/>
<feature type="region of interest" description="Disordered" evidence="5">
    <location>
        <begin position="186"/>
        <end position="219"/>
    </location>
</feature>
<keyword evidence="2" id="KW-0813">Transport</keyword>
<keyword evidence="7" id="KW-1185">Reference proteome</keyword>
<evidence type="ECO:0000313" key="7">
    <source>
        <dbReference type="Proteomes" id="UP001550210"/>
    </source>
</evidence>
<dbReference type="EMBL" id="JBEXPZ010000039">
    <property type="protein sequence ID" value="MET9848337.1"/>
    <property type="molecule type" value="Genomic_DNA"/>
</dbReference>
<protein>
    <submittedName>
        <fullName evidence="6">V-type ATP synthase subunit D</fullName>
    </submittedName>
</protein>
<evidence type="ECO:0000256" key="4">
    <source>
        <dbReference type="SAM" id="Coils"/>
    </source>
</evidence>
<comment type="caution">
    <text evidence="6">The sequence shown here is derived from an EMBL/GenBank/DDBJ whole genome shotgun (WGS) entry which is preliminary data.</text>
</comment>
<dbReference type="Proteomes" id="UP001550210">
    <property type="component" value="Unassembled WGS sequence"/>
</dbReference>
<feature type="compositionally biased region" description="Basic and acidic residues" evidence="5">
    <location>
        <begin position="186"/>
        <end position="196"/>
    </location>
</feature>
<evidence type="ECO:0000256" key="1">
    <source>
        <dbReference type="ARBA" id="ARBA00005850"/>
    </source>
</evidence>
<dbReference type="Pfam" id="PF01813">
    <property type="entry name" value="ATP-synt_D"/>
    <property type="match status" value="1"/>
</dbReference>
<keyword evidence="3" id="KW-0406">Ion transport</keyword>
<sequence>MTGARRTPPGRAGRLRLRHSLDVAERGADLLEQKLRILRSEHQRLLRAREAAERDWRDLLSEAESWLLRGLLLGGEQALDSAAAGIGAAEVTVHWTTSMGVRHPATVSTSVPSRPPTAAAPTNTALVHAEAAYGRAVRAAAEFAAAHAAAELVGAEVVGTRRRARALRRHWIPRLREALDRSDLALEQAEHEDGVRRRWAARLSPEAAERGGGESEGER</sequence>
<reference evidence="6 7" key="1">
    <citation type="submission" date="2024-06" db="EMBL/GenBank/DDBJ databases">
        <title>The Natural Products Discovery Center: Release of the First 8490 Sequenced Strains for Exploring Actinobacteria Biosynthetic Diversity.</title>
        <authorList>
            <person name="Kalkreuter E."/>
            <person name="Kautsar S.A."/>
            <person name="Yang D."/>
            <person name="Bader C.D."/>
            <person name="Teijaro C.N."/>
            <person name="Fluegel L."/>
            <person name="Davis C.M."/>
            <person name="Simpson J.R."/>
            <person name="Lauterbach L."/>
            <person name="Steele A.D."/>
            <person name="Gui C."/>
            <person name="Meng S."/>
            <person name="Li G."/>
            <person name="Viehrig K."/>
            <person name="Ye F."/>
            <person name="Su P."/>
            <person name="Kiefer A.F."/>
            <person name="Nichols A."/>
            <person name="Cepeda A.J."/>
            <person name="Yan W."/>
            <person name="Fan B."/>
            <person name="Jiang Y."/>
            <person name="Adhikari A."/>
            <person name="Zheng C.-J."/>
            <person name="Schuster L."/>
            <person name="Cowan T.M."/>
            <person name="Smanski M.J."/>
            <person name="Chevrette M.G."/>
            <person name="De Carvalho L.P.S."/>
            <person name="Shen B."/>
        </authorList>
    </citation>
    <scope>NUCLEOTIDE SEQUENCE [LARGE SCALE GENOMIC DNA]</scope>
    <source>
        <strain evidence="6 7">NPDC006434</strain>
    </source>
</reference>
<evidence type="ECO:0000313" key="6">
    <source>
        <dbReference type="EMBL" id="MET9848337.1"/>
    </source>
</evidence>
<evidence type="ECO:0000256" key="3">
    <source>
        <dbReference type="ARBA" id="ARBA00023065"/>
    </source>
</evidence>
<organism evidence="6 7">
    <name type="scientific">Streptomyces ossamyceticus</name>
    <dbReference type="NCBI Taxonomy" id="249581"/>
    <lineage>
        <taxon>Bacteria</taxon>
        <taxon>Bacillati</taxon>
        <taxon>Actinomycetota</taxon>
        <taxon>Actinomycetes</taxon>
        <taxon>Kitasatosporales</taxon>
        <taxon>Streptomycetaceae</taxon>
        <taxon>Streptomyces</taxon>
    </lineage>
</organism>
<dbReference type="Gene3D" id="1.10.287.3240">
    <property type="match status" value="1"/>
</dbReference>
<evidence type="ECO:0000256" key="5">
    <source>
        <dbReference type="SAM" id="MobiDB-lite"/>
    </source>
</evidence>
<comment type="similarity">
    <text evidence="1">Belongs to the V-ATPase D subunit family.</text>
</comment>